<keyword evidence="1" id="KW-0862">Zinc</keyword>
<sequence>MSELLCPNCAREFPRKRNLDNHLAKNACKQYAHFCKLCEKGFTTETSMYRHVRTSCKVKKENDNEKSKIYERLVEIEAKYKEIEQENKKLTKRIKTMQTVIGGENHNISINNGTVNNHNTNNIILVGYGQEDLSKLDKAEILKDLQNGYYSTVKLTEAVHFNPKYPEYHNVYISNMKDKYAMMHDGKRWTLTMKEDLINQIYEDKKNYIEENLEDFIDSLTPSRRRALERWLDTDDDDKKIKEIKDSIKLLLYNSRQLPLKNIESSLETVVVKGKGRNKEIGSTTVDDVVDDNDTDNDNDQNCQKSRIDRTSNTLNTINHDSTVNSEEKQKVVRRSAKHKSTEVNTKKDKDVVRVVKRKN</sequence>
<accession>A0A5K0UAT8</accession>
<reference evidence="5 6" key="1">
    <citation type="submission" date="2018-10" db="EMBL/GenBank/DDBJ databases">
        <authorList>
            <consortium name="IHU Genomes"/>
        </authorList>
    </citation>
    <scope>NUCLEOTIDE SEQUENCE [LARGE SCALE GENOMIC DNA]</scope>
    <source>
        <strain evidence="5 6">A1</strain>
    </source>
</reference>
<evidence type="ECO:0000313" key="5">
    <source>
        <dbReference type="EMBL" id="VBB18593.1"/>
    </source>
</evidence>
<evidence type="ECO:0000256" key="3">
    <source>
        <dbReference type="SAM" id="MobiDB-lite"/>
    </source>
</evidence>
<evidence type="ECO:0000256" key="2">
    <source>
        <dbReference type="SAM" id="Coils"/>
    </source>
</evidence>
<keyword evidence="2" id="KW-0175">Coiled coil</keyword>
<feature type="region of interest" description="Disordered" evidence="3">
    <location>
        <begin position="281"/>
        <end position="305"/>
    </location>
</feature>
<dbReference type="GO" id="GO:0008270">
    <property type="term" value="F:zinc ion binding"/>
    <property type="evidence" value="ECO:0007669"/>
    <property type="project" value="UniProtKB-KW"/>
</dbReference>
<organism evidence="5 6">
    <name type="scientific">Yasminevirus sp. GU-2018</name>
    <dbReference type="NCBI Taxonomy" id="2420051"/>
    <lineage>
        <taxon>Viruses</taxon>
        <taxon>Varidnaviria</taxon>
        <taxon>Bamfordvirae</taxon>
        <taxon>Nucleocytoviricota</taxon>
        <taxon>Megaviricetes</taxon>
        <taxon>Imitervirales</taxon>
        <taxon>Mimiviridae</taxon>
        <taxon>Klosneuvirinae</taxon>
        <taxon>Yasminevirus</taxon>
        <taxon>Yasminevirus saudimassiliense</taxon>
    </lineage>
</organism>
<proteinExistence type="predicted"/>
<dbReference type="Gene3D" id="3.30.160.60">
    <property type="entry name" value="Classic Zinc Finger"/>
    <property type="match status" value="1"/>
</dbReference>
<feature type="region of interest" description="Disordered" evidence="3">
    <location>
        <begin position="324"/>
        <end position="360"/>
    </location>
</feature>
<keyword evidence="1" id="KW-0479">Metal-binding</keyword>
<name>A0A5K0UAT8_9VIRU</name>
<evidence type="ECO:0000313" key="6">
    <source>
        <dbReference type="Proteomes" id="UP000594342"/>
    </source>
</evidence>
<feature type="domain" description="C2H2-type" evidence="4">
    <location>
        <begin position="33"/>
        <end position="60"/>
    </location>
</feature>
<feature type="compositionally biased region" description="Basic and acidic residues" evidence="3">
    <location>
        <begin position="340"/>
        <end position="354"/>
    </location>
</feature>
<protein>
    <recommendedName>
        <fullName evidence="4">C2H2-type domain-containing protein</fullName>
    </recommendedName>
</protein>
<comment type="caution">
    <text evidence="5">The sequence shown here is derived from an EMBL/GenBank/DDBJ whole genome shotgun (WGS) entry which is preliminary data.</text>
</comment>
<keyword evidence="6" id="KW-1185">Reference proteome</keyword>
<dbReference type="SUPFAM" id="SSF57667">
    <property type="entry name" value="beta-beta-alpha zinc fingers"/>
    <property type="match status" value="1"/>
</dbReference>
<dbReference type="InterPro" id="IPR013087">
    <property type="entry name" value="Znf_C2H2_type"/>
</dbReference>
<gene>
    <name evidence="5" type="ORF">YASMINEVIRUS_1056</name>
</gene>
<keyword evidence="1" id="KW-0863">Zinc-finger</keyword>
<feature type="coiled-coil region" evidence="2">
    <location>
        <begin position="66"/>
        <end position="100"/>
    </location>
</feature>
<dbReference type="Proteomes" id="UP000594342">
    <property type="component" value="Unassembled WGS sequence"/>
</dbReference>
<dbReference type="EMBL" id="UPSH01000001">
    <property type="protein sequence ID" value="VBB18593.1"/>
    <property type="molecule type" value="Genomic_DNA"/>
</dbReference>
<evidence type="ECO:0000259" key="4">
    <source>
        <dbReference type="PROSITE" id="PS50157"/>
    </source>
</evidence>
<feature type="compositionally biased region" description="Acidic residues" evidence="3">
    <location>
        <begin position="288"/>
        <end position="299"/>
    </location>
</feature>
<dbReference type="PROSITE" id="PS50157">
    <property type="entry name" value="ZINC_FINGER_C2H2_2"/>
    <property type="match status" value="1"/>
</dbReference>
<evidence type="ECO:0000256" key="1">
    <source>
        <dbReference type="PROSITE-ProRule" id="PRU00042"/>
    </source>
</evidence>
<dbReference type="InterPro" id="IPR036236">
    <property type="entry name" value="Znf_C2H2_sf"/>
</dbReference>